<keyword evidence="2" id="KW-0902">Two-component regulatory system</keyword>
<dbReference type="GO" id="GO:0000976">
    <property type="term" value="F:transcription cis-regulatory region binding"/>
    <property type="evidence" value="ECO:0007669"/>
    <property type="project" value="TreeGrafter"/>
</dbReference>
<evidence type="ECO:0000256" key="5">
    <source>
        <dbReference type="ARBA" id="ARBA00023163"/>
    </source>
</evidence>
<dbReference type="SMART" id="SM00862">
    <property type="entry name" value="Trans_reg_C"/>
    <property type="match status" value="1"/>
</dbReference>
<dbReference type="InterPro" id="IPR011006">
    <property type="entry name" value="CheY-like_superfamily"/>
</dbReference>
<protein>
    <submittedName>
        <fullName evidence="10">Response regulator</fullName>
    </submittedName>
</protein>
<dbReference type="InterPro" id="IPR039420">
    <property type="entry name" value="WalR-like"/>
</dbReference>
<dbReference type="FunFam" id="1.10.10.10:FF:000005">
    <property type="entry name" value="Two-component system response regulator"/>
    <property type="match status" value="1"/>
</dbReference>
<accession>A0A858QBD2</accession>
<evidence type="ECO:0000259" key="9">
    <source>
        <dbReference type="PROSITE" id="PS51755"/>
    </source>
</evidence>
<dbReference type="CDD" id="cd19935">
    <property type="entry name" value="REC_OmpR_CusR-like"/>
    <property type="match status" value="1"/>
</dbReference>
<dbReference type="RefSeq" id="WP_169604298.1">
    <property type="nucleotide sequence ID" value="NZ_CP046565.1"/>
</dbReference>
<evidence type="ECO:0000256" key="1">
    <source>
        <dbReference type="ARBA" id="ARBA00022553"/>
    </source>
</evidence>
<feature type="domain" description="OmpR/PhoB-type" evidence="9">
    <location>
        <begin position="124"/>
        <end position="222"/>
    </location>
</feature>
<dbReference type="Proteomes" id="UP000503004">
    <property type="component" value="Chromosome"/>
</dbReference>
<dbReference type="Gene3D" id="1.10.10.10">
    <property type="entry name" value="Winged helix-like DNA-binding domain superfamily/Winged helix DNA-binding domain"/>
    <property type="match status" value="1"/>
</dbReference>
<dbReference type="InterPro" id="IPR036388">
    <property type="entry name" value="WH-like_DNA-bd_sf"/>
</dbReference>
<keyword evidence="11" id="KW-1185">Reference proteome</keyword>
<evidence type="ECO:0000256" key="4">
    <source>
        <dbReference type="ARBA" id="ARBA00023125"/>
    </source>
</evidence>
<gene>
    <name evidence="10" type="ORF">GNH96_14445</name>
</gene>
<organism evidence="10 11">
    <name type="scientific">Methylococcus geothermalis</name>
    <dbReference type="NCBI Taxonomy" id="2681310"/>
    <lineage>
        <taxon>Bacteria</taxon>
        <taxon>Pseudomonadati</taxon>
        <taxon>Pseudomonadota</taxon>
        <taxon>Gammaproteobacteria</taxon>
        <taxon>Methylococcales</taxon>
        <taxon>Methylococcaceae</taxon>
        <taxon>Methylococcus</taxon>
    </lineage>
</organism>
<dbReference type="CDD" id="cd00383">
    <property type="entry name" value="trans_reg_C"/>
    <property type="match status" value="1"/>
</dbReference>
<evidence type="ECO:0000256" key="7">
    <source>
        <dbReference type="PROSITE-ProRule" id="PRU01091"/>
    </source>
</evidence>
<dbReference type="AlphaFoldDB" id="A0A858QBD2"/>
<dbReference type="InterPro" id="IPR001789">
    <property type="entry name" value="Sig_transdc_resp-reg_receiver"/>
</dbReference>
<dbReference type="Pfam" id="PF00486">
    <property type="entry name" value="Trans_reg_C"/>
    <property type="match status" value="1"/>
</dbReference>
<keyword evidence="3" id="KW-0805">Transcription regulation</keyword>
<evidence type="ECO:0000313" key="11">
    <source>
        <dbReference type="Proteomes" id="UP000503004"/>
    </source>
</evidence>
<keyword evidence="5" id="KW-0804">Transcription</keyword>
<sequence>MRILLVEDDRKAAGLLARGLQEEGFVVDVAHTAEDGDEQIVGVDYSLIVLDWLLPGKEGVAFCKELRLRGIQTPILMLTARDGLMDRLQGLNTGADDYLTKPFAFEELLARMRALLRRCKLTQPAALTVADLTLNPLTHRVTRRGAPLVLTPKEYAILEILVRHAGEVVSRTRLAELVWKADLIGIDNLIDVHVSNLRRKLDLPGATPLIRTVRGHGYCLIGGEE</sequence>
<dbReference type="Gene3D" id="6.10.250.690">
    <property type="match status" value="1"/>
</dbReference>
<reference evidence="11" key="1">
    <citation type="submission" date="2019-12" db="EMBL/GenBank/DDBJ databases">
        <authorList>
            <person name="Awala S.I."/>
            <person name="Rhee S.K."/>
        </authorList>
    </citation>
    <scope>NUCLEOTIDE SEQUENCE [LARGE SCALE GENOMIC DNA]</scope>
    <source>
        <strain evidence="11">IM1</strain>
    </source>
</reference>
<dbReference type="Gene3D" id="3.40.50.2300">
    <property type="match status" value="1"/>
</dbReference>
<feature type="modified residue" description="4-aspartylphosphate" evidence="6">
    <location>
        <position position="51"/>
    </location>
</feature>
<dbReference type="SUPFAM" id="SSF46894">
    <property type="entry name" value="C-terminal effector domain of the bipartite response regulators"/>
    <property type="match status" value="1"/>
</dbReference>
<dbReference type="InterPro" id="IPR001867">
    <property type="entry name" value="OmpR/PhoB-type_DNA-bd"/>
</dbReference>
<dbReference type="PROSITE" id="PS50110">
    <property type="entry name" value="RESPONSE_REGULATORY"/>
    <property type="match status" value="1"/>
</dbReference>
<proteinExistence type="predicted"/>
<feature type="DNA-binding region" description="OmpR/PhoB-type" evidence="7">
    <location>
        <begin position="124"/>
        <end position="222"/>
    </location>
</feature>
<dbReference type="PROSITE" id="PS51755">
    <property type="entry name" value="OMPR_PHOB"/>
    <property type="match status" value="1"/>
</dbReference>
<dbReference type="KEGG" id="metu:GNH96_14445"/>
<dbReference type="PANTHER" id="PTHR48111:SF22">
    <property type="entry name" value="REGULATOR OF RPOS"/>
    <property type="match status" value="1"/>
</dbReference>
<dbReference type="GO" id="GO:0000156">
    <property type="term" value="F:phosphorelay response regulator activity"/>
    <property type="evidence" value="ECO:0007669"/>
    <property type="project" value="TreeGrafter"/>
</dbReference>
<evidence type="ECO:0000259" key="8">
    <source>
        <dbReference type="PROSITE" id="PS50110"/>
    </source>
</evidence>
<dbReference type="PANTHER" id="PTHR48111">
    <property type="entry name" value="REGULATOR OF RPOS"/>
    <property type="match status" value="1"/>
</dbReference>
<keyword evidence="4 7" id="KW-0238">DNA-binding</keyword>
<evidence type="ECO:0000256" key="6">
    <source>
        <dbReference type="PROSITE-ProRule" id="PRU00169"/>
    </source>
</evidence>
<dbReference type="Pfam" id="PF00072">
    <property type="entry name" value="Response_reg"/>
    <property type="match status" value="1"/>
</dbReference>
<dbReference type="SUPFAM" id="SSF52172">
    <property type="entry name" value="CheY-like"/>
    <property type="match status" value="1"/>
</dbReference>
<dbReference type="GO" id="GO:0005829">
    <property type="term" value="C:cytosol"/>
    <property type="evidence" value="ECO:0007669"/>
    <property type="project" value="TreeGrafter"/>
</dbReference>
<evidence type="ECO:0000313" key="10">
    <source>
        <dbReference type="EMBL" id="QJD31025.1"/>
    </source>
</evidence>
<dbReference type="GO" id="GO:0006355">
    <property type="term" value="P:regulation of DNA-templated transcription"/>
    <property type="evidence" value="ECO:0007669"/>
    <property type="project" value="InterPro"/>
</dbReference>
<dbReference type="EMBL" id="CP046565">
    <property type="protein sequence ID" value="QJD31025.1"/>
    <property type="molecule type" value="Genomic_DNA"/>
</dbReference>
<evidence type="ECO:0000256" key="3">
    <source>
        <dbReference type="ARBA" id="ARBA00023015"/>
    </source>
</evidence>
<name>A0A858QBD2_9GAMM</name>
<dbReference type="InterPro" id="IPR016032">
    <property type="entry name" value="Sig_transdc_resp-reg_C-effctor"/>
</dbReference>
<feature type="domain" description="Response regulatory" evidence="8">
    <location>
        <begin position="2"/>
        <end position="116"/>
    </location>
</feature>
<keyword evidence="1 6" id="KW-0597">Phosphoprotein</keyword>
<dbReference type="GO" id="GO:0032993">
    <property type="term" value="C:protein-DNA complex"/>
    <property type="evidence" value="ECO:0007669"/>
    <property type="project" value="TreeGrafter"/>
</dbReference>
<dbReference type="SMART" id="SM00448">
    <property type="entry name" value="REC"/>
    <property type="match status" value="1"/>
</dbReference>
<evidence type="ECO:0000256" key="2">
    <source>
        <dbReference type="ARBA" id="ARBA00023012"/>
    </source>
</evidence>